<proteinExistence type="predicted"/>
<name>Q5CAI6_ORYSJ</name>
<feature type="compositionally biased region" description="Basic and acidic residues" evidence="1">
    <location>
        <begin position="107"/>
        <end position="121"/>
    </location>
</feature>
<evidence type="ECO:0000256" key="1">
    <source>
        <dbReference type="SAM" id="MobiDB-lite"/>
    </source>
</evidence>
<gene>
    <name evidence="2" type="ORF">OSJNBa0032N05.12</name>
</gene>
<accession>Q5CAI6</accession>
<dbReference type="AlphaFoldDB" id="Q5CAI6"/>
<feature type="region of interest" description="Disordered" evidence="1">
    <location>
        <begin position="88"/>
        <end position="153"/>
    </location>
</feature>
<organism evidence="2">
    <name type="scientific">Oryza sativa subsp. japonica</name>
    <name type="common">Rice</name>
    <dbReference type="NCBI Taxonomy" id="39947"/>
    <lineage>
        <taxon>Eukaryota</taxon>
        <taxon>Viridiplantae</taxon>
        <taxon>Streptophyta</taxon>
        <taxon>Embryophyta</taxon>
        <taxon>Tracheophyta</taxon>
        <taxon>Spermatophyta</taxon>
        <taxon>Magnoliopsida</taxon>
        <taxon>Liliopsida</taxon>
        <taxon>Poales</taxon>
        <taxon>Poaceae</taxon>
        <taxon>BOP clade</taxon>
        <taxon>Oryzoideae</taxon>
        <taxon>Oryzeae</taxon>
        <taxon>Oryzinae</taxon>
        <taxon>Oryza</taxon>
        <taxon>Oryza sativa</taxon>
    </lineage>
</organism>
<reference evidence="2" key="1">
    <citation type="journal article" date="2002" name="Nature">
        <title>Sequence and analysis of rice chromosome 4.</title>
        <authorList>
            <person name="Feng Q."/>
            <person name="Zhang Y."/>
            <person name="Hao P."/>
            <person name="Wang S."/>
            <person name="Fu G."/>
            <person name="Huang Y."/>
            <person name="Li Y."/>
            <person name="Zhu J."/>
            <person name="Liu Y."/>
            <person name="Hu X."/>
            <person name="Jia P."/>
            <person name="Zhang Y."/>
            <person name="Zhao Q."/>
            <person name="Ying K."/>
            <person name="Yu S."/>
            <person name="Tang Y."/>
            <person name="Weng Q."/>
            <person name="Zhang L."/>
            <person name="Lu Y."/>
            <person name="Mu J."/>
            <person name="Lu Y."/>
            <person name="Zhang L.S."/>
            <person name="Yu Z."/>
            <person name="Fan D."/>
            <person name="Liu X."/>
            <person name="Lu T."/>
            <person name="Li C."/>
            <person name="Wu Y."/>
            <person name="Sun T."/>
            <person name="Lei H."/>
            <person name="Li T."/>
            <person name="Hu H."/>
            <person name="Guan J."/>
            <person name="Wu M."/>
            <person name="Zhang R."/>
            <person name="Zhou B."/>
            <person name="Chen Z."/>
            <person name="Chen L."/>
            <person name="Jin Z."/>
            <person name="Wang R."/>
            <person name="Yin H."/>
            <person name="Cai Z."/>
            <person name="Ren S."/>
            <person name="Lv G."/>
            <person name="Gu W."/>
            <person name="Zhu G."/>
            <person name="Tu Y."/>
            <person name="Jia J."/>
            <person name="Zhang Y."/>
            <person name="Chen J."/>
            <person name="Kang H."/>
            <person name="Chen X."/>
            <person name="Shao C."/>
            <person name="Sun Y."/>
            <person name="Hu Q."/>
            <person name="Zhang X."/>
            <person name="Zhang W."/>
            <person name="Wang L."/>
            <person name="Ding C."/>
            <person name="Sheng H."/>
            <person name="Gu J."/>
            <person name="Chen S."/>
            <person name="Ni L."/>
            <person name="Zhu F."/>
            <person name="Chen W."/>
            <person name="Lan L."/>
            <person name="Lai Y."/>
            <person name="Cheng Z."/>
            <person name="Gu M."/>
            <person name="Jiang J."/>
            <person name="Li J."/>
            <person name="Hong G."/>
            <person name="Xue Y."/>
            <person name="Han B."/>
        </authorList>
    </citation>
    <scope>NUCLEOTIDE SEQUENCE</scope>
</reference>
<dbReference type="EMBL" id="AL731594">
    <property type="protein sequence ID" value="CAE05584.1"/>
    <property type="molecule type" value="Genomic_DNA"/>
</dbReference>
<sequence length="372" mass="39574">MGIMSEFVEMGKKRGGVAAELKLGRGNSDVAGRGWDSACDVGSWGGRGRERGGSGCGRRGACTGVADVGAAAVVGAAARALGKELRGVTAAHSHRRRGTTASGREAAASKEGDGKGRREEGSSPEAAAGMEEDNGDGDSTASNEGGGEAEGRLHLGKRLEGLGKREEAGQNEEADALAKSAACGGPHSPGIHFEVLYAPSVPKESLDIMAIDQAELGEDPENWRTPFMKYLKNDWLLEDEAEAKHAYSSEPQDTSWSLGSCIASMCSNPCFAASPSPKVRIWQKKYTKSYAVHIRQQERSLPKCFVRALRTTPTRPTKFSPFMLLYGDDAMTPTELGANSPRVMFSGGEDGREVSLELLEGVRVEALEHMRN</sequence>
<evidence type="ECO:0000313" key="2">
    <source>
        <dbReference type="EMBL" id="CAE05584.1"/>
    </source>
</evidence>
<protein>
    <submittedName>
        <fullName evidence="2">OSJNBa0032N05.12 protein</fullName>
    </submittedName>
</protein>